<evidence type="ECO:0000313" key="8">
    <source>
        <dbReference type="Proteomes" id="UP000886998"/>
    </source>
</evidence>
<sequence>MHLYRVTVGTCFKQNLQPTKERRMDFPPVGGSFSIEKVELQSENVRHVLDQFEKERKDCTFSRNCLFCRKHFTGNRSVLLNHLMEQHNFLIGAPDNIVFINELLDHLEKMLKDLRCFYCEKVFKDWFTLKEHMRKKQHKRINPLNKSYDRFYLINYLEPGKPWQVFKDEDDSSSQDSSGQECADLEIPFICLFCGTEFYEVNETLEHMKDIHKFDLLQIREMYGLSYYKQIKFINYVRKKVHEKECLLCSMKFQFHEDLLKHLLETGHSSSLPEPSVWDQPLYYFSTFENDHLLWSMVDENSDCEECCVYPEDVTLPPRLNSPPPSEK</sequence>
<feature type="domain" description="C2H2-type" evidence="6">
    <location>
        <begin position="114"/>
        <end position="143"/>
    </location>
</feature>
<reference evidence="7" key="1">
    <citation type="submission" date="2020-08" db="EMBL/GenBank/DDBJ databases">
        <title>Multicomponent nature underlies the extraordinary mechanical properties of spider dragline silk.</title>
        <authorList>
            <person name="Kono N."/>
            <person name="Nakamura H."/>
            <person name="Mori M."/>
            <person name="Yoshida Y."/>
            <person name="Ohtoshi R."/>
            <person name="Malay A.D."/>
            <person name="Moran D.A.P."/>
            <person name="Tomita M."/>
            <person name="Numata K."/>
            <person name="Arakawa K."/>
        </authorList>
    </citation>
    <scope>NUCLEOTIDE SEQUENCE</scope>
</reference>
<dbReference type="Pfam" id="PF12756">
    <property type="entry name" value="zf-C2H2_2"/>
    <property type="match status" value="2"/>
</dbReference>
<keyword evidence="8" id="KW-1185">Reference proteome</keyword>
<name>A0A8X6MAE8_9ARAC</name>
<keyword evidence="1" id="KW-0479">Metal-binding</keyword>
<comment type="caution">
    <text evidence="7">The sequence shown here is derived from an EMBL/GenBank/DDBJ whole genome shotgun (WGS) entry which is preliminary data.</text>
</comment>
<evidence type="ECO:0000259" key="6">
    <source>
        <dbReference type="PROSITE" id="PS50157"/>
    </source>
</evidence>
<evidence type="ECO:0000313" key="7">
    <source>
        <dbReference type="EMBL" id="GFS35883.1"/>
    </source>
</evidence>
<gene>
    <name evidence="7" type="primary">ZNF277</name>
    <name evidence="7" type="ORF">TNIN_396731</name>
</gene>
<accession>A0A8X6MAE8</accession>
<dbReference type="SMART" id="SM00355">
    <property type="entry name" value="ZnF_C2H2"/>
    <property type="match status" value="4"/>
</dbReference>
<comment type="similarity">
    <text evidence="4">Belongs to the ZNF277 family.</text>
</comment>
<dbReference type="AlphaFoldDB" id="A0A8X6MAE8"/>
<evidence type="ECO:0000256" key="2">
    <source>
        <dbReference type="ARBA" id="ARBA00022771"/>
    </source>
</evidence>
<keyword evidence="3" id="KW-0862">Zinc</keyword>
<keyword evidence="2 5" id="KW-0863">Zinc-finger</keyword>
<dbReference type="Gene3D" id="3.30.160.60">
    <property type="entry name" value="Classic Zinc Finger"/>
    <property type="match status" value="1"/>
</dbReference>
<dbReference type="OrthoDB" id="278606at2759"/>
<protein>
    <submittedName>
        <fullName evidence="7">Zinc finger protein 277</fullName>
    </submittedName>
</protein>
<evidence type="ECO:0000256" key="3">
    <source>
        <dbReference type="ARBA" id="ARBA00022833"/>
    </source>
</evidence>
<dbReference type="EMBL" id="BMAV01024756">
    <property type="protein sequence ID" value="GFS35883.1"/>
    <property type="molecule type" value="Genomic_DNA"/>
</dbReference>
<dbReference type="PANTHER" id="PTHR13267">
    <property type="entry name" value="ZINC FINGER PROTEIN 277"/>
    <property type="match status" value="1"/>
</dbReference>
<dbReference type="PANTHER" id="PTHR13267:SF3">
    <property type="entry name" value="ZINC FINGER PROTEIN 277"/>
    <property type="match status" value="1"/>
</dbReference>
<evidence type="ECO:0000256" key="1">
    <source>
        <dbReference type="ARBA" id="ARBA00022723"/>
    </source>
</evidence>
<dbReference type="InterPro" id="IPR013087">
    <property type="entry name" value="Znf_C2H2_type"/>
</dbReference>
<dbReference type="Proteomes" id="UP000886998">
    <property type="component" value="Unassembled WGS sequence"/>
</dbReference>
<organism evidence="7 8">
    <name type="scientific">Trichonephila inaurata madagascariensis</name>
    <dbReference type="NCBI Taxonomy" id="2747483"/>
    <lineage>
        <taxon>Eukaryota</taxon>
        <taxon>Metazoa</taxon>
        <taxon>Ecdysozoa</taxon>
        <taxon>Arthropoda</taxon>
        <taxon>Chelicerata</taxon>
        <taxon>Arachnida</taxon>
        <taxon>Araneae</taxon>
        <taxon>Araneomorphae</taxon>
        <taxon>Entelegynae</taxon>
        <taxon>Araneoidea</taxon>
        <taxon>Nephilidae</taxon>
        <taxon>Trichonephila</taxon>
        <taxon>Trichonephila inaurata</taxon>
    </lineage>
</organism>
<evidence type="ECO:0000256" key="4">
    <source>
        <dbReference type="ARBA" id="ARBA00034119"/>
    </source>
</evidence>
<dbReference type="PROSITE" id="PS50157">
    <property type="entry name" value="ZINC_FINGER_C2H2_2"/>
    <property type="match status" value="2"/>
</dbReference>
<dbReference type="InterPro" id="IPR041661">
    <property type="entry name" value="ZN622/Rei1/Reh1_Znf-C2H2"/>
</dbReference>
<evidence type="ECO:0000256" key="5">
    <source>
        <dbReference type="PROSITE-ProRule" id="PRU00042"/>
    </source>
</evidence>
<feature type="domain" description="C2H2-type" evidence="6">
    <location>
        <begin position="189"/>
        <end position="212"/>
    </location>
</feature>
<proteinExistence type="inferred from homology"/>
<dbReference type="InterPro" id="IPR036236">
    <property type="entry name" value="Znf_C2H2_sf"/>
</dbReference>
<dbReference type="GO" id="GO:0008270">
    <property type="term" value="F:zinc ion binding"/>
    <property type="evidence" value="ECO:0007669"/>
    <property type="project" value="UniProtKB-KW"/>
</dbReference>
<dbReference type="SUPFAM" id="SSF57667">
    <property type="entry name" value="beta-beta-alpha zinc fingers"/>
    <property type="match status" value="2"/>
</dbReference>
<dbReference type="InterPro" id="IPR040048">
    <property type="entry name" value="ZNF277"/>
</dbReference>
<dbReference type="PROSITE" id="PS00028">
    <property type="entry name" value="ZINC_FINGER_C2H2_1"/>
    <property type="match status" value="3"/>
</dbReference>